<feature type="chain" id="PRO_5041439667" evidence="1">
    <location>
        <begin position="29"/>
        <end position="153"/>
    </location>
</feature>
<evidence type="ECO:0000313" key="2">
    <source>
        <dbReference type="EMBL" id="MDH0739737.1"/>
    </source>
</evidence>
<dbReference type="Pfam" id="PF13211">
    <property type="entry name" value="DUF4019"/>
    <property type="match status" value="1"/>
</dbReference>
<dbReference type="EMBL" id="JAOCDZ010000029">
    <property type="protein sequence ID" value="MDH0739737.1"/>
    <property type="molecule type" value="Genomic_DNA"/>
</dbReference>
<protein>
    <submittedName>
        <fullName evidence="2">DUF4019 domain-containing protein</fullName>
    </submittedName>
</protein>
<dbReference type="InterPro" id="IPR025091">
    <property type="entry name" value="DUF4019"/>
</dbReference>
<evidence type="ECO:0000256" key="1">
    <source>
        <dbReference type="SAM" id="SignalP"/>
    </source>
</evidence>
<dbReference type="RefSeq" id="WP_279997305.1">
    <property type="nucleotide sequence ID" value="NZ_CBFGSQ010000137.1"/>
</dbReference>
<evidence type="ECO:0000313" key="3">
    <source>
        <dbReference type="Proteomes" id="UP001161094"/>
    </source>
</evidence>
<proteinExistence type="predicted"/>
<comment type="caution">
    <text evidence="2">The sequence shown here is derived from an EMBL/GenBank/DDBJ whole genome shotgun (WGS) entry which is preliminary data.</text>
</comment>
<reference evidence="2" key="1">
    <citation type="submission" date="2022-09" db="EMBL/GenBank/DDBJ databases">
        <title>Intensive care unit water sources are persistently colonized with multi-drug resistant bacteria and are the site of extensive horizontal gene transfer of antibiotic resistance genes.</title>
        <authorList>
            <person name="Diorio-Toth L."/>
        </authorList>
    </citation>
    <scope>NUCLEOTIDE SEQUENCE</scope>
    <source>
        <strain evidence="2">GD03843</strain>
    </source>
</reference>
<dbReference type="AlphaFoldDB" id="A0AA42LUB4"/>
<dbReference type="Proteomes" id="UP001161094">
    <property type="component" value="Unassembled WGS sequence"/>
</dbReference>
<gene>
    <name evidence="2" type="ORF">N5D93_28295</name>
</gene>
<organism evidence="2 3">
    <name type="scientific">Achromobacter spanius</name>
    <dbReference type="NCBI Taxonomy" id="217203"/>
    <lineage>
        <taxon>Bacteria</taxon>
        <taxon>Pseudomonadati</taxon>
        <taxon>Pseudomonadota</taxon>
        <taxon>Betaproteobacteria</taxon>
        <taxon>Burkholderiales</taxon>
        <taxon>Alcaligenaceae</taxon>
        <taxon>Achromobacter</taxon>
    </lineage>
</organism>
<name>A0AA42LUB4_9BURK</name>
<feature type="signal peptide" evidence="1">
    <location>
        <begin position="1"/>
        <end position="28"/>
    </location>
</feature>
<sequence length="153" mass="16680">MQHTTLISRGARAGLLCGAMLFAAPALADPSLDSAVTAAKQWASMSDSGSTDKMWGASSDIMKQRIDKQGWSDYLGQVRAEVGRNAGREWLQVVRVSDPADLPQGQYVNVIFSTQFRNMPATETVSMVASKNRWVPMGYVVRKVAPDGQTIMQ</sequence>
<accession>A0AA42LUB4</accession>
<keyword evidence="1" id="KW-0732">Signal</keyword>